<reference evidence="2" key="1">
    <citation type="submission" date="2019-08" db="EMBL/GenBank/DDBJ databases">
        <authorList>
            <person name="Kucharzyk K."/>
            <person name="Murdoch R.W."/>
            <person name="Higgins S."/>
            <person name="Loffler F."/>
        </authorList>
    </citation>
    <scope>NUCLEOTIDE SEQUENCE</scope>
</reference>
<sequence>MDFLHLTLLIGGVIGVALVAAILGSNAIQKDILQELRAGKGFSAAGAAAELPQYAASAALEAPIPNRNEVLAIAAPCIAEVMGKDVTGLRIVSIKKVG</sequence>
<evidence type="ECO:0000313" key="2">
    <source>
        <dbReference type="EMBL" id="MPM31366.1"/>
    </source>
</evidence>
<accession>A0A644YS73</accession>
<dbReference type="EMBL" id="VSSQ01006052">
    <property type="protein sequence ID" value="MPM31366.1"/>
    <property type="molecule type" value="Genomic_DNA"/>
</dbReference>
<keyword evidence="1" id="KW-0812">Transmembrane</keyword>
<name>A0A644YS73_9ZZZZ</name>
<keyword evidence="1" id="KW-0472">Membrane</keyword>
<evidence type="ECO:0000256" key="1">
    <source>
        <dbReference type="SAM" id="Phobius"/>
    </source>
</evidence>
<organism evidence="2">
    <name type="scientific">bioreactor metagenome</name>
    <dbReference type="NCBI Taxonomy" id="1076179"/>
    <lineage>
        <taxon>unclassified sequences</taxon>
        <taxon>metagenomes</taxon>
        <taxon>ecological metagenomes</taxon>
    </lineage>
</organism>
<dbReference type="AlphaFoldDB" id="A0A644YS73"/>
<gene>
    <name evidence="2" type="ORF">SDC9_77921</name>
</gene>
<comment type="caution">
    <text evidence="2">The sequence shown here is derived from an EMBL/GenBank/DDBJ whole genome shotgun (WGS) entry which is preliminary data.</text>
</comment>
<feature type="transmembrane region" description="Helical" evidence="1">
    <location>
        <begin position="6"/>
        <end position="28"/>
    </location>
</feature>
<protein>
    <submittedName>
        <fullName evidence="2">Uncharacterized protein</fullName>
    </submittedName>
</protein>
<proteinExistence type="predicted"/>
<keyword evidence="1" id="KW-1133">Transmembrane helix</keyword>